<keyword evidence="3" id="KW-0540">Nuclease</keyword>
<dbReference type="GO" id="GO:0003723">
    <property type="term" value="F:RNA binding"/>
    <property type="evidence" value="ECO:0007669"/>
    <property type="project" value="UniProtKB-KW"/>
</dbReference>
<dbReference type="PANTHER" id="PTHR30001:SF1">
    <property type="entry name" value="RIBONUCLEASE E_G-LIKE PROTEIN, CHLOROPLASTIC"/>
    <property type="match status" value="1"/>
</dbReference>
<keyword evidence="6 11" id="KW-0378">Hydrolase</keyword>
<evidence type="ECO:0000259" key="9">
    <source>
        <dbReference type="Pfam" id="PF10150"/>
    </source>
</evidence>
<organism evidence="11">
    <name type="scientific">bioreactor metagenome</name>
    <dbReference type="NCBI Taxonomy" id="1076179"/>
    <lineage>
        <taxon>unclassified sequences</taxon>
        <taxon>metagenomes</taxon>
        <taxon>ecological metagenomes</taxon>
    </lineage>
</organism>
<evidence type="ECO:0000256" key="2">
    <source>
        <dbReference type="ARBA" id="ARBA00022490"/>
    </source>
</evidence>
<evidence type="ECO:0000256" key="7">
    <source>
        <dbReference type="ARBA" id="ARBA00022842"/>
    </source>
</evidence>
<evidence type="ECO:0000256" key="4">
    <source>
        <dbReference type="ARBA" id="ARBA00022723"/>
    </source>
</evidence>
<comment type="caution">
    <text evidence="11">The sequence shown here is derived from an EMBL/GenBank/DDBJ whole genome shotgun (WGS) entry which is preliminary data.</text>
</comment>
<evidence type="ECO:0000256" key="5">
    <source>
        <dbReference type="ARBA" id="ARBA00022759"/>
    </source>
</evidence>
<dbReference type="PANTHER" id="PTHR30001">
    <property type="entry name" value="RIBONUCLEASE"/>
    <property type="match status" value="1"/>
</dbReference>
<gene>
    <name evidence="11" type="primary">rne_12</name>
    <name evidence="11" type="ORF">SDC9_134642</name>
</gene>
<keyword evidence="7" id="KW-0460">Magnesium</keyword>
<dbReference type="EMBL" id="VSSQ01035343">
    <property type="protein sequence ID" value="MPM87543.1"/>
    <property type="molecule type" value="Genomic_DNA"/>
</dbReference>
<dbReference type="Pfam" id="PF10150">
    <property type="entry name" value="RNase_E_G"/>
    <property type="match status" value="1"/>
</dbReference>
<keyword evidence="8" id="KW-0694">RNA-binding</keyword>
<protein>
    <submittedName>
        <fullName evidence="11">Ribonuclease E</fullName>
        <ecNumber evidence="11">3.1.26.12</ecNumber>
    </submittedName>
</protein>
<keyword evidence="2" id="KW-0963">Cytoplasm</keyword>
<evidence type="ECO:0000313" key="11">
    <source>
        <dbReference type="EMBL" id="MPM87543.1"/>
    </source>
</evidence>
<reference evidence="11" key="1">
    <citation type="submission" date="2019-08" db="EMBL/GenBank/DDBJ databases">
        <authorList>
            <person name="Kucharzyk K."/>
            <person name="Murdoch R.W."/>
            <person name="Higgins S."/>
            <person name="Loffler F."/>
        </authorList>
    </citation>
    <scope>NUCLEOTIDE SEQUENCE</scope>
</reference>
<evidence type="ECO:0000256" key="6">
    <source>
        <dbReference type="ARBA" id="ARBA00022801"/>
    </source>
</evidence>
<dbReference type="EC" id="3.1.26.12" evidence="11"/>
<dbReference type="AlphaFoldDB" id="A0A645DFD1"/>
<evidence type="ECO:0000256" key="3">
    <source>
        <dbReference type="ARBA" id="ARBA00022722"/>
    </source>
</evidence>
<sequence length="241" mass="27369">MTLYKQNLPIFEAYKIKEQLNQVFQRKVPIAGGGYICVDETEALIAIDVNSGRSKAGNDQAELIFKTNCAAAEEVARQLRLRNIGGLVVIDFIDMKSMRDRDEIYKLMKKLTKNDRAKTRMLPISRLGLMEMTRQREHESIQDAVYVPCTYCCGTGLLKSAETMSVEIQRRLATVLKSKGYRDVPVRVLMHPAVLQRLKTEDAGLLAELEAEYKHELSFRAADNLHYEEFHVVNAETGAEL</sequence>
<name>A0A645DFD1_9ZZZZ</name>
<feature type="domain" description="RNA-binding protein AU-1/Ribonuclease E/G" evidence="9">
    <location>
        <begin position="2"/>
        <end position="136"/>
    </location>
</feature>
<dbReference type="Pfam" id="PF20833">
    <property type="entry name" value="RNase_E_G_Thio"/>
    <property type="match status" value="1"/>
</dbReference>
<keyword evidence="4" id="KW-0479">Metal-binding</keyword>
<feature type="domain" description="RNase E/G thioredoxin-like" evidence="10">
    <location>
        <begin position="148"/>
        <end position="232"/>
    </location>
</feature>
<dbReference type="InterPro" id="IPR019307">
    <property type="entry name" value="RNA-bd_AU-1/RNase_E/G"/>
</dbReference>
<dbReference type="GO" id="GO:0008995">
    <property type="term" value="F:ribonuclease E activity"/>
    <property type="evidence" value="ECO:0007669"/>
    <property type="project" value="UniProtKB-EC"/>
</dbReference>
<dbReference type="InterPro" id="IPR048583">
    <property type="entry name" value="RNase_E_G_thioredoxin-like"/>
</dbReference>
<dbReference type="GO" id="GO:0006364">
    <property type="term" value="P:rRNA processing"/>
    <property type="evidence" value="ECO:0007669"/>
    <property type="project" value="TreeGrafter"/>
</dbReference>
<proteinExistence type="predicted"/>
<accession>A0A645DFD1</accession>
<keyword evidence="5" id="KW-0255">Endonuclease</keyword>
<dbReference type="Gene3D" id="3.40.1260.20">
    <property type="entry name" value="Ribonuclease E, catalytic domain"/>
    <property type="match status" value="1"/>
</dbReference>
<dbReference type="GO" id="GO:0046872">
    <property type="term" value="F:metal ion binding"/>
    <property type="evidence" value="ECO:0007669"/>
    <property type="project" value="UniProtKB-KW"/>
</dbReference>
<dbReference type="GO" id="GO:0005737">
    <property type="term" value="C:cytoplasm"/>
    <property type="evidence" value="ECO:0007669"/>
    <property type="project" value="TreeGrafter"/>
</dbReference>
<evidence type="ECO:0000256" key="8">
    <source>
        <dbReference type="ARBA" id="ARBA00022884"/>
    </source>
</evidence>
<evidence type="ECO:0000259" key="10">
    <source>
        <dbReference type="Pfam" id="PF20833"/>
    </source>
</evidence>
<evidence type="ECO:0000256" key="1">
    <source>
        <dbReference type="ARBA" id="ARBA00001946"/>
    </source>
</evidence>
<dbReference type="InterPro" id="IPR004659">
    <property type="entry name" value="RNase_E/G"/>
</dbReference>
<comment type="cofactor">
    <cofactor evidence="1">
        <name>Mg(2+)</name>
        <dbReference type="ChEBI" id="CHEBI:18420"/>
    </cofactor>
</comment>